<feature type="compositionally biased region" description="Basic and acidic residues" evidence="1">
    <location>
        <begin position="133"/>
        <end position="143"/>
    </location>
</feature>
<dbReference type="RefSeq" id="WP_307039423.1">
    <property type="nucleotide sequence ID" value="NZ_JAUSYA010000001.1"/>
</dbReference>
<name>A0ABU0PSP8_STRAH</name>
<evidence type="ECO:0000313" key="2">
    <source>
        <dbReference type="EMBL" id="MDQ0681408.1"/>
    </source>
</evidence>
<feature type="region of interest" description="Disordered" evidence="1">
    <location>
        <begin position="131"/>
        <end position="164"/>
    </location>
</feature>
<proteinExistence type="predicted"/>
<protein>
    <submittedName>
        <fullName evidence="2">Uncharacterized protein</fullName>
    </submittedName>
</protein>
<comment type="caution">
    <text evidence="2">The sequence shown here is derived from an EMBL/GenBank/DDBJ whole genome shotgun (WGS) entry which is preliminary data.</text>
</comment>
<organism evidence="2 3">
    <name type="scientific">Streptomyces achromogenes</name>
    <dbReference type="NCBI Taxonomy" id="67255"/>
    <lineage>
        <taxon>Bacteria</taxon>
        <taxon>Bacillati</taxon>
        <taxon>Actinomycetota</taxon>
        <taxon>Actinomycetes</taxon>
        <taxon>Kitasatosporales</taxon>
        <taxon>Streptomycetaceae</taxon>
        <taxon>Streptomyces</taxon>
    </lineage>
</organism>
<sequence>MNATPSRPTGGTAGPTDEELARRVAELATSWVSADTPLSQDRRWDLVGLQNAGSAQGEMHAFDRLGAWQRQLVHVLVSADDSEEGRARVRAARSEAVSQMRDMLLTGIRSAESLDNALSTSTRRRAQLRSFIGRHDRTTRAAERAAIPTPTAAPRCAAPTKEPS</sequence>
<dbReference type="EMBL" id="JAUSYA010000001">
    <property type="protein sequence ID" value="MDQ0681408.1"/>
    <property type="molecule type" value="Genomic_DNA"/>
</dbReference>
<reference evidence="2 3" key="1">
    <citation type="submission" date="2023-07" db="EMBL/GenBank/DDBJ databases">
        <title>Comparative genomics of wheat-associated soil bacteria to identify genetic determinants of phenazine resistance.</title>
        <authorList>
            <person name="Mouncey N."/>
        </authorList>
    </citation>
    <scope>NUCLEOTIDE SEQUENCE [LARGE SCALE GENOMIC DNA]</scope>
    <source>
        <strain evidence="2 3">W4I19-2</strain>
    </source>
</reference>
<dbReference type="Proteomes" id="UP001243364">
    <property type="component" value="Unassembled WGS sequence"/>
</dbReference>
<evidence type="ECO:0000256" key="1">
    <source>
        <dbReference type="SAM" id="MobiDB-lite"/>
    </source>
</evidence>
<evidence type="ECO:0000313" key="3">
    <source>
        <dbReference type="Proteomes" id="UP001243364"/>
    </source>
</evidence>
<feature type="compositionally biased region" description="Low complexity" evidence="1">
    <location>
        <begin position="144"/>
        <end position="164"/>
    </location>
</feature>
<keyword evidence="3" id="KW-1185">Reference proteome</keyword>
<accession>A0ABU0PSP8</accession>
<gene>
    <name evidence="2" type="ORF">QFZ56_000371</name>
</gene>